<feature type="transmembrane region" description="Helical" evidence="1">
    <location>
        <begin position="47"/>
        <end position="64"/>
    </location>
</feature>
<feature type="transmembrane region" description="Helical" evidence="1">
    <location>
        <begin position="20"/>
        <end position="38"/>
    </location>
</feature>
<keyword evidence="1" id="KW-0472">Membrane</keyword>
<reference evidence="2 3" key="1">
    <citation type="submission" date="2017-05" db="EMBL/GenBank/DDBJ databases">
        <title>Genome Analysis of Maritalea myrionectae HL2708#5.</title>
        <authorList>
            <consortium name="Cotde Inc.-PKNU"/>
            <person name="Jang D."/>
            <person name="Oh H.-M."/>
        </authorList>
    </citation>
    <scope>NUCLEOTIDE SEQUENCE [LARGE SCALE GENOMIC DNA]</scope>
    <source>
        <strain evidence="2 3">HL2708#5</strain>
    </source>
</reference>
<dbReference type="RefSeq" id="WP_117396065.1">
    <property type="nucleotide sequence ID" value="NZ_CP021330.1"/>
</dbReference>
<accession>A0A2R4MG21</accession>
<dbReference type="AlphaFoldDB" id="A0A2R4MG21"/>
<proteinExistence type="predicted"/>
<keyword evidence="3" id="KW-1185">Reference proteome</keyword>
<dbReference type="KEGG" id="mmyr:MXMO3_02479"/>
<gene>
    <name evidence="2" type="ORF">MXMO3_02479</name>
</gene>
<sequence length="195" mass="22002">MSTSYYPMPARGDLLYPLKITMVPMLIVTAIVMLIIWFRSRPLKRNAYLFGLVAVSIIALLPFLPHVDNGYKQVQYIGTEKFEVPWQYSPYGGTERLGGEYFNIRVNGSDLAPKYNTMVGTMIVGISTKKHFDHAEDVPEDGCVEYSSNRKLRCQFAGAGYNFTAAGDRDLFPENKSILFSDIAALFDSFRADKE</sequence>
<dbReference type="EMBL" id="CP021330">
    <property type="protein sequence ID" value="AVX04991.1"/>
    <property type="molecule type" value="Genomic_DNA"/>
</dbReference>
<keyword evidence="1" id="KW-1133">Transmembrane helix</keyword>
<evidence type="ECO:0000256" key="1">
    <source>
        <dbReference type="SAM" id="Phobius"/>
    </source>
</evidence>
<protein>
    <submittedName>
        <fullName evidence="2">Uncharacterized protein</fullName>
    </submittedName>
</protein>
<dbReference type="Proteomes" id="UP000258927">
    <property type="component" value="Chromosome"/>
</dbReference>
<organism evidence="2 3">
    <name type="scientific">Maritalea myrionectae</name>
    <dbReference type="NCBI Taxonomy" id="454601"/>
    <lineage>
        <taxon>Bacteria</taxon>
        <taxon>Pseudomonadati</taxon>
        <taxon>Pseudomonadota</taxon>
        <taxon>Alphaproteobacteria</taxon>
        <taxon>Hyphomicrobiales</taxon>
        <taxon>Devosiaceae</taxon>
        <taxon>Maritalea</taxon>
    </lineage>
</organism>
<keyword evidence="1" id="KW-0812">Transmembrane</keyword>
<name>A0A2R4MG21_9HYPH</name>
<evidence type="ECO:0000313" key="2">
    <source>
        <dbReference type="EMBL" id="AVX04991.1"/>
    </source>
</evidence>
<evidence type="ECO:0000313" key="3">
    <source>
        <dbReference type="Proteomes" id="UP000258927"/>
    </source>
</evidence>